<dbReference type="PANTHER" id="PTHR43791">
    <property type="entry name" value="PERMEASE-RELATED"/>
    <property type="match status" value="1"/>
</dbReference>
<reference evidence="8" key="1">
    <citation type="submission" date="2022-10" db="EMBL/GenBank/DDBJ databases">
        <title>Tapping the CABI collections for fungal endophytes: first genome assemblies for Collariella, Neodidymelliopsis, Ascochyta clinopodiicola, Didymella pomorum, Didymosphaeria variabile, Neocosmospora piperis and Neocucurbitaria cava.</title>
        <authorList>
            <person name="Hill R."/>
        </authorList>
    </citation>
    <scope>NUCLEOTIDE SEQUENCE</scope>
    <source>
        <strain evidence="8">IMI 356814</strain>
    </source>
</reference>
<evidence type="ECO:0000256" key="3">
    <source>
        <dbReference type="ARBA" id="ARBA00022692"/>
    </source>
</evidence>
<evidence type="ECO:0000256" key="1">
    <source>
        <dbReference type="ARBA" id="ARBA00004141"/>
    </source>
</evidence>
<organism evidence="8 9">
    <name type="scientific">Neocucurbitaria cava</name>
    <dbReference type="NCBI Taxonomy" id="798079"/>
    <lineage>
        <taxon>Eukaryota</taxon>
        <taxon>Fungi</taxon>
        <taxon>Dikarya</taxon>
        <taxon>Ascomycota</taxon>
        <taxon>Pezizomycotina</taxon>
        <taxon>Dothideomycetes</taxon>
        <taxon>Pleosporomycetidae</taxon>
        <taxon>Pleosporales</taxon>
        <taxon>Pleosporineae</taxon>
        <taxon>Cucurbitariaceae</taxon>
        <taxon>Neocucurbitaria</taxon>
    </lineage>
</organism>
<dbReference type="OrthoDB" id="3639251at2759"/>
<comment type="subcellular location">
    <subcellularLocation>
        <location evidence="1">Membrane</location>
        <topology evidence="1">Multi-pass membrane protein</topology>
    </subcellularLocation>
</comment>
<evidence type="ECO:0000259" key="7">
    <source>
        <dbReference type="PROSITE" id="PS50850"/>
    </source>
</evidence>
<dbReference type="InterPro" id="IPR011701">
    <property type="entry name" value="MFS"/>
</dbReference>
<feature type="transmembrane region" description="Helical" evidence="6">
    <location>
        <begin position="371"/>
        <end position="392"/>
    </location>
</feature>
<feature type="transmembrane region" description="Helical" evidence="6">
    <location>
        <begin position="146"/>
        <end position="166"/>
    </location>
</feature>
<dbReference type="InterPro" id="IPR020846">
    <property type="entry name" value="MFS_dom"/>
</dbReference>
<comment type="caution">
    <text evidence="8">The sequence shown here is derived from an EMBL/GenBank/DDBJ whole genome shotgun (WGS) entry which is preliminary data.</text>
</comment>
<keyword evidence="2" id="KW-0813">Transport</keyword>
<dbReference type="Proteomes" id="UP001140560">
    <property type="component" value="Unassembled WGS sequence"/>
</dbReference>
<feature type="transmembrane region" description="Helical" evidence="6">
    <location>
        <begin position="437"/>
        <end position="459"/>
    </location>
</feature>
<accession>A0A9W8YBK2</accession>
<dbReference type="FunFam" id="1.20.1250.20:FF:000018">
    <property type="entry name" value="MFS transporter permease"/>
    <property type="match status" value="1"/>
</dbReference>
<gene>
    <name evidence="8" type="ORF">N0V83_003380</name>
</gene>
<keyword evidence="9" id="KW-1185">Reference proteome</keyword>
<evidence type="ECO:0000313" key="8">
    <source>
        <dbReference type="EMBL" id="KAJ4373089.1"/>
    </source>
</evidence>
<sequence>MNNDDHEKDVTIQNEKYSQPVNENNGVDYEAFDQIEEKRLIRKVDWRLLPILGALYSIALIDRTNISNARVAGMGEDLGLQIGNRYTIVLVVFFPTYALLELPSNIILRKVGSANWLAFIALSWGAVMIGQGFVKSWITLTICRVLLGAFEAGFFPGCVYLITCWYCRYETQKRLGGFYLFSVGIGGLANILAYGLMQMEGLAGLRGWQYIFVIEGIMTCVVAIAAWFIILDFPDKAEHKGFLTRREAAVILQRIENDRGDSVADPLTWSKFVGHLADLKLWAYATLFMSTTMPAYAFSYFLPVILVGMGYSAGQANALAAPPAITAMFTAFGFAWLGDKYRLRAPVIAAQSLLAIVGLMIVAYAENNGARYFGTFLGICGCQGNVPAILAYQSNNIRGQSKRSVGSALQIGFGAIGGILASTTFRQVDAPRYITGLWVTAGLQFYILIVLCFTSAYFWTKNKKVDRQIANGEPVEPNEGQVGFKYTI</sequence>
<dbReference type="PROSITE" id="PS50850">
    <property type="entry name" value="MFS"/>
    <property type="match status" value="1"/>
</dbReference>
<evidence type="ECO:0000256" key="5">
    <source>
        <dbReference type="ARBA" id="ARBA00023136"/>
    </source>
</evidence>
<dbReference type="AlphaFoldDB" id="A0A9W8YBK2"/>
<feature type="transmembrane region" description="Helical" evidence="6">
    <location>
        <begin position="48"/>
        <end position="66"/>
    </location>
</feature>
<dbReference type="SUPFAM" id="SSF103473">
    <property type="entry name" value="MFS general substrate transporter"/>
    <property type="match status" value="1"/>
</dbReference>
<evidence type="ECO:0000256" key="2">
    <source>
        <dbReference type="ARBA" id="ARBA00022448"/>
    </source>
</evidence>
<feature type="transmembrane region" description="Helical" evidence="6">
    <location>
        <begin position="281"/>
        <end position="306"/>
    </location>
</feature>
<feature type="domain" description="Major facilitator superfamily (MFS) profile" evidence="7">
    <location>
        <begin position="48"/>
        <end position="464"/>
    </location>
</feature>
<keyword evidence="4 6" id="KW-1133">Transmembrane helix</keyword>
<feature type="transmembrane region" description="Helical" evidence="6">
    <location>
        <begin position="86"/>
        <end position="102"/>
    </location>
</feature>
<evidence type="ECO:0000256" key="6">
    <source>
        <dbReference type="SAM" id="Phobius"/>
    </source>
</evidence>
<dbReference type="GO" id="GO:0022857">
    <property type="term" value="F:transmembrane transporter activity"/>
    <property type="evidence" value="ECO:0007669"/>
    <property type="project" value="InterPro"/>
</dbReference>
<dbReference type="InterPro" id="IPR036259">
    <property type="entry name" value="MFS_trans_sf"/>
</dbReference>
<feature type="transmembrane region" description="Helical" evidence="6">
    <location>
        <begin position="178"/>
        <end position="196"/>
    </location>
</feature>
<dbReference type="Gene3D" id="1.20.1250.20">
    <property type="entry name" value="MFS general substrate transporter like domains"/>
    <property type="match status" value="2"/>
</dbReference>
<feature type="transmembrane region" description="Helical" evidence="6">
    <location>
        <begin position="114"/>
        <end position="134"/>
    </location>
</feature>
<protein>
    <recommendedName>
        <fullName evidence="7">Major facilitator superfamily (MFS) profile domain-containing protein</fullName>
    </recommendedName>
</protein>
<dbReference type="PANTHER" id="PTHR43791:SF3">
    <property type="entry name" value="MAJOR FACILITATOR SUPERFAMILY (MFS) PROFILE DOMAIN-CONTAINING PROTEIN"/>
    <property type="match status" value="1"/>
</dbReference>
<feature type="transmembrane region" description="Helical" evidence="6">
    <location>
        <begin position="318"/>
        <end position="338"/>
    </location>
</feature>
<dbReference type="Pfam" id="PF07690">
    <property type="entry name" value="MFS_1"/>
    <property type="match status" value="1"/>
</dbReference>
<dbReference type="GO" id="GO:0016020">
    <property type="term" value="C:membrane"/>
    <property type="evidence" value="ECO:0007669"/>
    <property type="project" value="UniProtKB-SubCell"/>
</dbReference>
<evidence type="ECO:0000313" key="9">
    <source>
        <dbReference type="Proteomes" id="UP001140560"/>
    </source>
</evidence>
<feature type="transmembrane region" description="Helical" evidence="6">
    <location>
        <begin position="404"/>
        <end position="425"/>
    </location>
</feature>
<dbReference type="FunFam" id="1.20.1250.20:FF:000013">
    <property type="entry name" value="MFS general substrate transporter"/>
    <property type="match status" value="1"/>
</dbReference>
<name>A0A9W8YBK2_9PLEO</name>
<feature type="transmembrane region" description="Helical" evidence="6">
    <location>
        <begin position="208"/>
        <end position="230"/>
    </location>
</feature>
<proteinExistence type="predicted"/>
<evidence type="ECO:0000256" key="4">
    <source>
        <dbReference type="ARBA" id="ARBA00022989"/>
    </source>
</evidence>
<keyword evidence="5 6" id="KW-0472">Membrane</keyword>
<dbReference type="EMBL" id="JAPEUY010000005">
    <property type="protein sequence ID" value="KAJ4373089.1"/>
    <property type="molecule type" value="Genomic_DNA"/>
</dbReference>
<keyword evidence="3 6" id="KW-0812">Transmembrane</keyword>
<feature type="transmembrane region" description="Helical" evidence="6">
    <location>
        <begin position="345"/>
        <end position="365"/>
    </location>
</feature>